<name>A0ABR2KIY2_9EUKA</name>
<evidence type="ECO:0000313" key="2">
    <source>
        <dbReference type="EMBL" id="KAK8891105.1"/>
    </source>
</evidence>
<proteinExistence type="predicted"/>
<reference evidence="2 3" key="1">
    <citation type="submission" date="2024-04" db="EMBL/GenBank/DDBJ databases">
        <title>Tritrichomonas musculus Genome.</title>
        <authorList>
            <person name="Alves-Ferreira E."/>
            <person name="Grigg M."/>
            <person name="Lorenzi H."/>
            <person name="Galac M."/>
        </authorList>
    </citation>
    <scope>NUCLEOTIDE SEQUENCE [LARGE SCALE GENOMIC DNA]</scope>
    <source>
        <strain evidence="2 3">EAF2021</strain>
    </source>
</reference>
<accession>A0ABR2KIY2</accession>
<dbReference type="EMBL" id="JAPFFF010000004">
    <property type="protein sequence ID" value="KAK8891105.1"/>
    <property type="molecule type" value="Genomic_DNA"/>
</dbReference>
<dbReference type="InterPro" id="IPR028011">
    <property type="entry name" value="DUF4476"/>
</dbReference>
<dbReference type="Proteomes" id="UP001470230">
    <property type="component" value="Unassembled WGS sequence"/>
</dbReference>
<evidence type="ECO:0000259" key="1">
    <source>
        <dbReference type="Pfam" id="PF14771"/>
    </source>
</evidence>
<feature type="domain" description="DUF4476" evidence="1">
    <location>
        <begin position="34"/>
        <end position="97"/>
    </location>
</feature>
<comment type="caution">
    <text evidence="2">The sequence shown here is derived from an EMBL/GenBank/DDBJ whole genome shotgun (WGS) entry which is preliminary data.</text>
</comment>
<keyword evidence="3" id="KW-1185">Reference proteome</keyword>
<sequence>MGCCSSGELEPPSITCSDSSLIHELETNLETQHISSNSLMILLNELNQQKSDKGRLEIIKKNTNQKFILDDFDAILSCFTTSNGKLSAARILKKSLIGTQFNPGFLIKHFEKPPNYTNNLESPNSQPLILQNTSNEYDNLRQTSSYT</sequence>
<protein>
    <recommendedName>
        <fullName evidence="1">DUF4476 domain-containing protein</fullName>
    </recommendedName>
</protein>
<dbReference type="Pfam" id="PF14771">
    <property type="entry name" value="DUF4476"/>
    <property type="match status" value="1"/>
</dbReference>
<evidence type="ECO:0000313" key="3">
    <source>
        <dbReference type="Proteomes" id="UP001470230"/>
    </source>
</evidence>
<organism evidence="2 3">
    <name type="scientific">Tritrichomonas musculus</name>
    <dbReference type="NCBI Taxonomy" id="1915356"/>
    <lineage>
        <taxon>Eukaryota</taxon>
        <taxon>Metamonada</taxon>
        <taxon>Parabasalia</taxon>
        <taxon>Tritrichomonadida</taxon>
        <taxon>Tritrichomonadidae</taxon>
        <taxon>Tritrichomonas</taxon>
    </lineage>
</organism>
<gene>
    <name evidence="2" type="ORF">M9Y10_028310</name>
</gene>